<comment type="pathway">
    <text evidence="1">Lipid metabolism.</text>
</comment>
<evidence type="ECO:0000256" key="2">
    <source>
        <dbReference type="ARBA" id="ARBA00022679"/>
    </source>
</evidence>
<reference evidence="5 6" key="1">
    <citation type="submission" date="2017-06" db="EMBL/GenBank/DDBJ databases">
        <title>Draft genome of Pseudomonas nitroreducens DF05.</title>
        <authorList>
            <person name="Iyer R."/>
        </authorList>
    </citation>
    <scope>NUCLEOTIDE SEQUENCE [LARGE SCALE GENOMIC DNA]</scope>
    <source>
        <strain evidence="5 6">DF05</strain>
    </source>
</reference>
<dbReference type="PANTHER" id="PTHR10434">
    <property type="entry name" value="1-ACYL-SN-GLYCEROL-3-PHOSPHATE ACYLTRANSFERASE"/>
    <property type="match status" value="1"/>
</dbReference>
<dbReference type="SMART" id="SM00563">
    <property type="entry name" value="PlsC"/>
    <property type="match status" value="1"/>
</dbReference>
<evidence type="ECO:0000313" key="6">
    <source>
        <dbReference type="Proteomes" id="UP000198145"/>
    </source>
</evidence>
<keyword evidence="3 5" id="KW-0012">Acyltransferase</keyword>
<dbReference type="GO" id="GO:0006654">
    <property type="term" value="P:phosphatidic acid biosynthetic process"/>
    <property type="evidence" value="ECO:0007669"/>
    <property type="project" value="TreeGrafter"/>
</dbReference>
<dbReference type="GO" id="GO:0003841">
    <property type="term" value="F:1-acylglycerol-3-phosphate O-acyltransferase activity"/>
    <property type="evidence" value="ECO:0007669"/>
    <property type="project" value="TreeGrafter"/>
</dbReference>
<protein>
    <submittedName>
        <fullName evidence="5">1-acyl-sn-glycerol-3-phosphate acyltransferase</fullName>
    </submittedName>
</protein>
<gene>
    <name evidence="5" type="ORF">CEG18_05395</name>
</gene>
<feature type="domain" description="Phospholipid/glycerol acyltransferase" evidence="4">
    <location>
        <begin position="82"/>
        <end position="196"/>
    </location>
</feature>
<keyword evidence="2 5" id="KW-0808">Transferase</keyword>
<dbReference type="AlphaFoldDB" id="A0A246FBK9"/>
<organism evidence="5 6">
    <name type="scientific">Pseudomonas nitroreducens</name>
    <dbReference type="NCBI Taxonomy" id="46680"/>
    <lineage>
        <taxon>Bacteria</taxon>
        <taxon>Pseudomonadati</taxon>
        <taxon>Pseudomonadota</taxon>
        <taxon>Gammaproteobacteria</taxon>
        <taxon>Pseudomonadales</taxon>
        <taxon>Pseudomonadaceae</taxon>
        <taxon>Pseudomonas</taxon>
    </lineage>
</organism>
<evidence type="ECO:0000259" key="4">
    <source>
        <dbReference type="SMART" id="SM00563"/>
    </source>
</evidence>
<dbReference type="RefSeq" id="WP_017518493.1">
    <property type="nucleotide sequence ID" value="NZ_CP189774.1"/>
</dbReference>
<dbReference type="Proteomes" id="UP000198145">
    <property type="component" value="Unassembled WGS sequence"/>
</dbReference>
<dbReference type="Pfam" id="PF01553">
    <property type="entry name" value="Acyltransferase"/>
    <property type="match status" value="1"/>
</dbReference>
<evidence type="ECO:0000256" key="1">
    <source>
        <dbReference type="ARBA" id="ARBA00005189"/>
    </source>
</evidence>
<dbReference type="SUPFAM" id="SSF69593">
    <property type="entry name" value="Glycerol-3-phosphate (1)-acyltransferase"/>
    <property type="match status" value="1"/>
</dbReference>
<dbReference type="CDD" id="cd07989">
    <property type="entry name" value="LPLAT_AGPAT-like"/>
    <property type="match status" value="1"/>
</dbReference>
<dbReference type="PANTHER" id="PTHR10434:SF11">
    <property type="entry name" value="1-ACYL-SN-GLYCEROL-3-PHOSPHATE ACYLTRANSFERASE"/>
    <property type="match status" value="1"/>
</dbReference>
<dbReference type="EMBL" id="NJBA01000002">
    <property type="protein sequence ID" value="OWP51699.1"/>
    <property type="molecule type" value="Genomic_DNA"/>
</dbReference>
<accession>A0A246FBK9</accession>
<evidence type="ECO:0000313" key="5">
    <source>
        <dbReference type="EMBL" id="OWP51699.1"/>
    </source>
</evidence>
<dbReference type="eggNOG" id="COG0204">
    <property type="taxonomic scope" value="Bacteria"/>
</dbReference>
<name>A0A246FBK9_PSENT</name>
<dbReference type="InterPro" id="IPR002123">
    <property type="entry name" value="Plipid/glycerol_acylTrfase"/>
</dbReference>
<sequence length="264" mass="28777">MYNQHPAPRKAGPLRVALVGLATVLITLGYSVRVLALGAIGRLRRAKVDGFTRDWSGSLLRLTGARLSRHGEVPDFGDGRRYMILCTHSSFYDIPAIFVTLPGSIRMLAKRELFAVPVWGAAMRAAEFPSIDRHNRHQAMADLAKAREMMESGIVLWAAPEGTRSKDGKLQPFKKGCFRLAQQTDAIIVPVAIRGIQQLLPAGGLKLNLGMPVEVHVGAPIDSTQFTERGIEALMSEVRERMLELLDPSAAPAPAPALKEQTPA</sequence>
<comment type="caution">
    <text evidence="5">The sequence shown here is derived from an EMBL/GenBank/DDBJ whole genome shotgun (WGS) entry which is preliminary data.</text>
</comment>
<proteinExistence type="predicted"/>
<evidence type="ECO:0000256" key="3">
    <source>
        <dbReference type="ARBA" id="ARBA00023315"/>
    </source>
</evidence>
<dbReference type="STRING" id="46680.GCA_000807755_04341"/>